<name>A0A1G7T490_9BACT</name>
<evidence type="ECO:0000256" key="1">
    <source>
        <dbReference type="ARBA" id="ARBA00022630"/>
    </source>
</evidence>
<dbReference type="GO" id="GO:0016491">
    <property type="term" value="F:oxidoreductase activity"/>
    <property type="evidence" value="ECO:0007669"/>
    <property type="project" value="InterPro"/>
</dbReference>
<dbReference type="InterPro" id="IPR029039">
    <property type="entry name" value="Flavoprotein-like_sf"/>
</dbReference>
<dbReference type="EMBL" id="FNCQ01000002">
    <property type="protein sequence ID" value="SDG30177.1"/>
    <property type="molecule type" value="Genomic_DNA"/>
</dbReference>
<dbReference type="Pfam" id="PF03358">
    <property type="entry name" value="FMN_red"/>
    <property type="match status" value="1"/>
</dbReference>
<organism evidence="4 5">
    <name type="scientific">Prevotella communis</name>
    <dbReference type="NCBI Taxonomy" id="2913614"/>
    <lineage>
        <taxon>Bacteria</taxon>
        <taxon>Pseudomonadati</taxon>
        <taxon>Bacteroidota</taxon>
        <taxon>Bacteroidia</taxon>
        <taxon>Bacteroidales</taxon>
        <taxon>Prevotellaceae</taxon>
        <taxon>Prevotella</taxon>
    </lineage>
</organism>
<evidence type="ECO:0000313" key="4">
    <source>
        <dbReference type="EMBL" id="SDG30177.1"/>
    </source>
</evidence>
<sequence>MKVLLINGSPKENGNTFTALSEVAKTLNEEGVDTEIISIGKHAVQGCIACGMCGRNGNKCTFHDDLYFKVWRAIKDGIDGLVIGSPVYYGGPNGSLCALLDRVFYSMSNELCFKPAASVVVCRRGGASAAFDRLNKYFTICNMPIVSSQYWNMVYGQTPGQATQDEEGMQTMRTLGRNMAWMIQKLNVSEEGHPSLEAPLRTNFIR</sequence>
<keyword evidence="5" id="KW-1185">Reference proteome</keyword>
<evidence type="ECO:0000256" key="2">
    <source>
        <dbReference type="ARBA" id="ARBA00022643"/>
    </source>
</evidence>
<dbReference type="RefSeq" id="WP_091814575.1">
    <property type="nucleotide sequence ID" value="NZ_CP091794.1"/>
</dbReference>
<keyword evidence="1" id="KW-0285">Flavoprotein</keyword>
<dbReference type="AlphaFoldDB" id="A0A1G7T490"/>
<keyword evidence="2" id="KW-0288">FMN</keyword>
<accession>A0A1G7T490</accession>
<proteinExistence type="predicted"/>
<dbReference type="Proteomes" id="UP000198779">
    <property type="component" value="Unassembled WGS sequence"/>
</dbReference>
<dbReference type="PANTHER" id="PTHR43278">
    <property type="entry name" value="NAD(P)H-DEPENDENT FMN-CONTAINING OXIDOREDUCTASE YWQN-RELATED"/>
    <property type="match status" value="1"/>
</dbReference>
<dbReference type="SUPFAM" id="SSF52218">
    <property type="entry name" value="Flavoproteins"/>
    <property type="match status" value="1"/>
</dbReference>
<protein>
    <submittedName>
        <fullName evidence="4">Multimeric flavodoxin WrbA</fullName>
    </submittedName>
</protein>
<dbReference type="InterPro" id="IPR051796">
    <property type="entry name" value="ISF_SsuE-like"/>
</dbReference>
<dbReference type="InterPro" id="IPR005025">
    <property type="entry name" value="FMN_Rdtase-like_dom"/>
</dbReference>
<dbReference type="Gene3D" id="3.40.50.360">
    <property type="match status" value="1"/>
</dbReference>
<dbReference type="PANTHER" id="PTHR43278:SF4">
    <property type="entry name" value="NAD(P)H-DEPENDENT FMN-CONTAINING OXIDOREDUCTASE YWQN-RELATED"/>
    <property type="match status" value="1"/>
</dbReference>
<feature type="domain" description="NADPH-dependent FMN reductase-like" evidence="3">
    <location>
        <begin position="1"/>
        <end position="154"/>
    </location>
</feature>
<reference evidence="5" key="1">
    <citation type="submission" date="2016-10" db="EMBL/GenBank/DDBJ databases">
        <authorList>
            <person name="Varghese N."/>
            <person name="Submissions S."/>
        </authorList>
    </citation>
    <scope>NUCLEOTIDE SEQUENCE [LARGE SCALE GENOMIC DNA]</scope>
    <source>
        <strain evidence="5">BP1-148</strain>
    </source>
</reference>
<evidence type="ECO:0000313" key="5">
    <source>
        <dbReference type="Proteomes" id="UP000198779"/>
    </source>
</evidence>
<gene>
    <name evidence="4" type="ORF">SAMN04487901_102122</name>
</gene>
<evidence type="ECO:0000259" key="3">
    <source>
        <dbReference type="Pfam" id="PF03358"/>
    </source>
</evidence>
<dbReference type="STRING" id="645274.SAMN04487901_102122"/>